<reference evidence="5 6" key="1">
    <citation type="submission" date="2014-12" db="EMBL/GenBank/DDBJ databases">
        <title>Draft genome sequence of Paenibacillus kamchatkensis strain B-2647.</title>
        <authorList>
            <person name="Karlyshev A.V."/>
            <person name="Kudryashova E.B."/>
        </authorList>
    </citation>
    <scope>NUCLEOTIDE SEQUENCE [LARGE SCALE GENOMIC DNA]</scope>
    <source>
        <strain evidence="5 6">VKM B-2647</strain>
    </source>
</reference>
<dbReference type="SMART" id="SM00420">
    <property type="entry name" value="HTH_DEOR"/>
    <property type="match status" value="1"/>
</dbReference>
<evidence type="ECO:0000256" key="1">
    <source>
        <dbReference type="ARBA" id="ARBA00023015"/>
    </source>
</evidence>
<comment type="caution">
    <text evidence="5">The sequence shown here is derived from an EMBL/GenBank/DDBJ whole genome shotgun (WGS) entry which is preliminary data.</text>
</comment>
<evidence type="ECO:0000256" key="2">
    <source>
        <dbReference type="ARBA" id="ARBA00023125"/>
    </source>
</evidence>
<dbReference type="EMBL" id="JXAK01000031">
    <property type="protein sequence ID" value="KIL39785.1"/>
    <property type="molecule type" value="Genomic_DNA"/>
</dbReference>
<dbReference type="PRINTS" id="PR00037">
    <property type="entry name" value="HTHLACR"/>
</dbReference>
<dbReference type="PANTHER" id="PTHR30363:SF44">
    <property type="entry name" value="AGA OPERON TRANSCRIPTIONAL REPRESSOR-RELATED"/>
    <property type="match status" value="1"/>
</dbReference>
<sequence>MSLTFEERKKTILEQLLRDEKVQVFGLAERLAVSPETIRRDLDRLEKEGMLKKVYGGAVKTGTHIWEPPFSQRTQINKAEKEAIGKLAASLVKENETVMIDNGTTTMEVIRHLQGRSDVTIVTHSVPVMLLALETFKGDNHFAGGEINAALQSAGGALAEQTLQQFKVHKAFISVGGVSLVDGITDYDLHEASISRKMIERAEEAIVLADHSKFGVSTFCRISSLQDVSMIVTDRGCPEELVRQFREKSIELLIAEQEGNG</sequence>
<keyword evidence="3" id="KW-0804">Transcription</keyword>
<dbReference type="InterPro" id="IPR036390">
    <property type="entry name" value="WH_DNA-bd_sf"/>
</dbReference>
<dbReference type="Pfam" id="PF08220">
    <property type="entry name" value="HTH_DeoR"/>
    <property type="match status" value="1"/>
</dbReference>
<protein>
    <submittedName>
        <fullName evidence="5">DeoR faimly transcriptional regulator</fullName>
    </submittedName>
</protein>
<evidence type="ECO:0000256" key="3">
    <source>
        <dbReference type="ARBA" id="ARBA00023163"/>
    </source>
</evidence>
<dbReference type="InterPro" id="IPR036388">
    <property type="entry name" value="WH-like_DNA-bd_sf"/>
</dbReference>
<evidence type="ECO:0000259" key="4">
    <source>
        <dbReference type="PROSITE" id="PS51000"/>
    </source>
</evidence>
<evidence type="ECO:0000313" key="6">
    <source>
        <dbReference type="Proteomes" id="UP000031967"/>
    </source>
</evidence>
<dbReference type="PROSITE" id="PS00894">
    <property type="entry name" value="HTH_DEOR_1"/>
    <property type="match status" value="1"/>
</dbReference>
<organism evidence="5 6">
    <name type="scientific">Gordoniibacillus kamchatkensis</name>
    <dbReference type="NCBI Taxonomy" id="1590651"/>
    <lineage>
        <taxon>Bacteria</taxon>
        <taxon>Bacillati</taxon>
        <taxon>Bacillota</taxon>
        <taxon>Bacilli</taxon>
        <taxon>Bacillales</taxon>
        <taxon>Paenibacillaceae</taxon>
        <taxon>Gordoniibacillus</taxon>
    </lineage>
</organism>
<dbReference type="InterPro" id="IPR014036">
    <property type="entry name" value="DeoR-like_C"/>
</dbReference>
<dbReference type="InterPro" id="IPR018356">
    <property type="entry name" value="Tscrpt_reg_HTH_DeoR_CS"/>
</dbReference>
<keyword evidence="6" id="KW-1185">Reference proteome</keyword>
<feature type="domain" description="HTH deoR-type" evidence="4">
    <location>
        <begin position="5"/>
        <end position="60"/>
    </location>
</feature>
<dbReference type="SUPFAM" id="SSF100950">
    <property type="entry name" value="NagB/RpiA/CoA transferase-like"/>
    <property type="match status" value="1"/>
</dbReference>
<dbReference type="InterPro" id="IPR001034">
    <property type="entry name" value="DeoR_HTH"/>
</dbReference>
<gene>
    <name evidence="5" type="ORF">SD70_17950</name>
</gene>
<dbReference type="Gene3D" id="3.40.50.1360">
    <property type="match status" value="1"/>
</dbReference>
<proteinExistence type="predicted"/>
<dbReference type="PANTHER" id="PTHR30363">
    <property type="entry name" value="HTH-TYPE TRANSCRIPTIONAL REGULATOR SRLR-RELATED"/>
    <property type="match status" value="1"/>
</dbReference>
<name>A0ABR5AFQ6_9BACL</name>
<dbReference type="SUPFAM" id="SSF46785">
    <property type="entry name" value="Winged helix' DNA-binding domain"/>
    <property type="match status" value="1"/>
</dbReference>
<keyword evidence="2" id="KW-0238">DNA-binding</keyword>
<dbReference type="InterPro" id="IPR037171">
    <property type="entry name" value="NagB/RpiA_transferase-like"/>
</dbReference>
<dbReference type="PROSITE" id="PS51000">
    <property type="entry name" value="HTH_DEOR_2"/>
    <property type="match status" value="1"/>
</dbReference>
<evidence type="ECO:0000313" key="5">
    <source>
        <dbReference type="EMBL" id="KIL39785.1"/>
    </source>
</evidence>
<dbReference type="RefSeq" id="WP_041048910.1">
    <property type="nucleotide sequence ID" value="NZ_JXAK01000031.1"/>
</dbReference>
<dbReference type="Pfam" id="PF00455">
    <property type="entry name" value="DeoRC"/>
    <property type="match status" value="1"/>
</dbReference>
<accession>A0ABR5AFQ6</accession>
<dbReference type="InterPro" id="IPR050313">
    <property type="entry name" value="Carb_Metab_HTH_regulators"/>
</dbReference>
<dbReference type="Gene3D" id="1.10.10.10">
    <property type="entry name" value="Winged helix-like DNA-binding domain superfamily/Winged helix DNA-binding domain"/>
    <property type="match status" value="1"/>
</dbReference>
<dbReference type="Proteomes" id="UP000031967">
    <property type="component" value="Unassembled WGS sequence"/>
</dbReference>
<dbReference type="SMART" id="SM01134">
    <property type="entry name" value="DeoRC"/>
    <property type="match status" value="1"/>
</dbReference>
<keyword evidence="1" id="KW-0805">Transcription regulation</keyword>